<organism evidence="1 2">
    <name type="scientific">Agrobacterium larrymoorei</name>
    <dbReference type="NCBI Taxonomy" id="160699"/>
    <lineage>
        <taxon>Bacteria</taxon>
        <taxon>Pseudomonadati</taxon>
        <taxon>Pseudomonadota</taxon>
        <taxon>Alphaproteobacteria</taxon>
        <taxon>Hyphomicrobiales</taxon>
        <taxon>Rhizobiaceae</taxon>
        <taxon>Rhizobium/Agrobacterium group</taxon>
        <taxon>Agrobacterium</taxon>
    </lineage>
</organism>
<evidence type="ECO:0000313" key="2">
    <source>
        <dbReference type="Proteomes" id="UP001255601"/>
    </source>
</evidence>
<sequence length="91" mass="10550">MKIKEIYEFMATAGLASSQTEFSRVWLGRSPRYYSHLIAVDREPGLATLCGVSWRLKGIRLEAQPELLEFQRKLSLEIDRRAVTDIRKHQS</sequence>
<proteinExistence type="predicted"/>
<name>A0AAJ2EVZ3_9HYPH</name>
<gene>
    <name evidence="1" type="ORF">QE369_003214</name>
</gene>
<dbReference type="Pfam" id="PF20331">
    <property type="entry name" value="DUF6626"/>
    <property type="match status" value="1"/>
</dbReference>
<dbReference type="Proteomes" id="UP001255601">
    <property type="component" value="Unassembled WGS sequence"/>
</dbReference>
<reference evidence="1" key="1">
    <citation type="submission" date="2023-08" db="EMBL/GenBank/DDBJ databases">
        <title>Functional and genomic diversity of the sorghum phyllosphere microbiome.</title>
        <authorList>
            <person name="Shade A."/>
        </authorList>
    </citation>
    <scope>NUCLEOTIDE SEQUENCE</scope>
    <source>
        <strain evidence="1">SORGH_AS_0974</strain>
    </source>
</reference>
<protein>
    <submittedName>
        <fullName evidence="1">Uncharacterized protein</fullName>
    </submittedName>
</protein>
<dbReference type="AlphaFoldDB" id="A0AAJ2EVZ3"/>
<accession>A0AAJ2EVZ3</accession>
<evidence type="ECO:0000313" key="1">
    <source>
        <dbReference type="EMBL" id="MDR6103017.1"/>
    </source>
</evidence>
<dbReference type="InterPro" id="IPR046734">
    <property type="entry name" value="DUF6626"/>
</dbReference>
<comment type="caution">
    <text evidence="1">The sequence shown here is derived from an EMBL/GenBank/DDBJ whole genome shotgun (WGS) entry which is preliminary data.</text>
</comment>
<dbReference type="RefSeq" id="WP_309771553.1">
    <property type="nucleotide sequence ID" value="NZ_JAVIZC010000003.1"/>
</dbReference>
<dbReference type="EMBL" id="JAVIZC010000003">
    <property type="protein sequence ID" value="MDR6103017.1"/>
    <property type="molecule type" value="Genomic_DNA"/>
</dbReference>